<proteinExistence type="predicted"/>
<dbReference type="AlphaFoldDB" id="A0A897MUC5"/>
<gene>
    <name evidence="2" type="ORF">AArcS_0608</name>
</gene>
<organism evidence="2 3">
    <name type="scientific">Natranaeroarchaeum sulfidigenes</name>
    <dbReference type="NCBI Taxonomy" id="2784880"/>
    <lineage>
        <taxon>Archaea</taxon>
        <taxon>Methanobacteriati</taxon>
        <taxon>Methanobacteriota</taxon>
        <taxon>Stenosarchaea group</taxon>
        <taxon>Halobacteria</taxon>
        <taxon>Halobacteriales</taxon>
        <taxon>Natronoarchaeaceae</taxon>
        <taxon>Natranaeroarchaeum</taxon>
    </lineage>
</organism>
<reference evidence="2" key="1">
    <citation type="submission" date="2020-11" db="EMBL/GenBank/DDBJ databases">
        <title>Carbohydrate-dependent, anaerobic sulfur respiration: A novel catabolism in halophilic archaea.</title>
        <authorList>
            <person name="Sorokin D.Y."/>
            <person name="Messina E."/>
            <person name="Smedile F."/>
            <person name="La Cono V."/>
            <person name="Hallsworth J.E."/>
            <person name="Yakimov M.M."/>
        </authorList>
    </citation>
    <scope>NUCLEOTIDE SEQUENCE</scope>
    <source>
        <strain evidence="2">AArc-S</strain>
    </source>
</reference>
<sequence>MTIEVVESAPDGVEPVPSDDERIEDVELINDALDLIFESDSESEEELYGEAAMEHTFPRTGEKAQEAREAREQLPDHVSDPDKAKETYIEHKSYTLRMNISRVTEGPS</sequence>
<evidence type="ECO:0000313" key="2">
    <source>
        <dbReference type="EMBL" id="QSG01835.1"/>
    </source>
</evidence>
<name>A0A897MUC5_9EURY</name>
<feature type="region of interest" description="Disordered" evidence="1">
    <location>
        <begin position="1"/>
        <end position="20"/>
    </location>
</feature>
<dbReference type="EMBL" id="CP064786">
    <property type="protein sequence ID" value="QSG01835.1"/>
    <property type="molecule type" value="Genomic_DNA"/>
</dbReference>
<feature type="region of interest" description="Disordered" evidence="1">
    <location>
        <begin position="57"/>
        <end position="86"/>
    </location>
</feature>
<protein>
    <submittedName>
        <fullName evidence="2">Uncharacterized protein</fullName>
    </submittedName>
</protein>
<dbReference type="KEGG" id="hara:AArcS_0608"/>
<evidence type="ECO:0000256" key="1">
    <source>
        <dbReference type="SAM" id="MobiDB-lite"/>
    </source>
</evidence>
<keyword evidence="3" id="KW-1185">Reference proteome</keyword>
<dbReference type="Proteomes" id="UP000663586">
    <property type="component" value="Chromosome"/>
</dbReference>
<accession>A0A897MUC5</accession>
<evidence type="ECO:0000313" key="3">
    <source>
        <dbReference type="Proteomes" id="UP000663586"/>
    </source>
</evidence>